<keyword evidence="2" id="KW-1185">Reference proteome</keyword>
<sequence length="101" mass="10792">MNHFAEFVHALGGAVQCARQATGQRWPGIRIAEMQVVLAATLEPGDAPGRLALRVGRAPRRNETLHELSIKVPGDAGEAIVVRLDGELFGHYGRPGDGQAD</sequence>
<dbReference type="RefSeq" id="WP_050706448.1">
    <property type="nucleotide sequence ID" value="NZ_JAOSLA010000012.1"/>
</dbReference>
<evidence type="ECO:0000313" key="2">
    <source>
        <dbReference type="Proteomes" id="UP001139994"/>
    </source>
</evidence>
<accession>A0ABT2V9Z4</accession>
<dbReference type="Proteomes" id="UP001139994">
    <property type="component" value="Unassembled WGS sequence"/>
</dbReference>
<gene>
    <name evidence="1" type="ORF">OC929_10590</name>
</gene>
<dbReference type="EMBL" id="JAOSLA010000012">
    <property type="protein sequence ID" value="MCU7238502.1"/>
    <property type="molecule type" value="Genomic_DNA"/>
</dbReference>
<reference evidence="1" key="1">
    <citation type="journal article" date="2022" name="Microbiol. Spectr.">
        <title>An Nuclear Magnetic Resonance Fingerprint Matching Approach for the Identification and Structural Re-Evaluation of Pseudomonas Lipopeptides.</title>
        <authorList>
            <person name="De Roo V."/>
            <person name="Verleysen Y."/>
            <person name="Kovacs B."/>
            <person name="De Vleeschouwer M."/>
            <person name="Muangkaew P."/>
            <person name="Girard L."/>
            <person name="Hofte M."/>
            <person name="De Mot R."/>
            <person name="Madder A."/>
            <person name="Geudens N."/>
            <person name="Martins J.C."/>
        </authorList>
    </citation>
    <scope>NUCLEOTIDE SEQUENCE</scope>
    <source>
        <strain evidence="1">COR51</strain>
    </source>
</reference>
<evidence type="ECO:0000313" key="1">
    <source>
        <dbReference type="EMBL" id="MCU7238502.1"/>
    </source>
</evidence>
<reference evidence="1" key="2">
    <citation type="submission" date="2022-09" db="EMBL/GenBank/DDBJ databases">
        <authorList>
            <person name="Cesa-Luna C."/>
            <person name="Girard L."/>
            <person name="Lood C."/>
            <person name="Hofte M."/>
            <person name="De Mot R."/>
        </authorList>
    </citation>
    <scope>NUCLEOTIDE SEQUENCE</scope>
    <source>
        <strain evidence="1">COR51</strain>
    </source>
</reference>
<reference evidence="1" key="3">
    <citation type="journal article" date="2023" name="mSystems">
        <title>Charting the Lipopeptidome of Nonpathogenic Pseudomonas.</title>
        <authorList>
            <person name="Cesa-Luna C."/>
            <person name="Geudens N."/>
            <person name="Girard L."/>
            <person name="De Roo V."/>
            <person name="Maklad H.R."/>
            <person name="Martins J.C."/>
            <person name="Hofte M."/>
            <person name="De Mot R."/>
        </authorList>
    </citation>
    <scope>NUCLEOTIDE SEQUENCE</scope>
    <source>
        <strain evidence="1">COR51</strain>
    </source>
</reference>
<comment type="caution">
    <text evidence="1">The sequence shown here is derived from an EMBL/GenBank/DDBJ whole genome shotgun (WGS) entry which is preliminary data.</text>
</comment>
<name>A0ABT2V9Z4_9PSED</name>
<proteinExistence type="predicted"/>
<protein>
    <submittedName>
        <fullName evidence="1">Uncharacterized protein</fullName>
    </submittedName>
</protein>
<organism evidence="1 2">
    <name type="scientific">Pseudomonas peradeniyensis</name>
    <dbReference type="NCBI Taxonomy" id="2745488"/>
    <lineage>
        <taxon>Bacteria</taxon>
        <taxon>Pseudomonadati</taxon>
        <taxon>Pseudomonadota</taxon>
        <taxon>Gammaproteobacteria</taxon>
        <taxon>Pseudomonadales</taxon>
        <taxon>Pseudomonadaceae</taxon>
        <taxon>Pseudomonas</taxon>
    </lineage>
</organism>